<proteinExistence type="predicted"/>
<reference evidence="1 2" key="1">
    <citation type="journal article" date="2021" name="Sci. Rep.">
        <title>The distribution of antibiotic resistance genes in chicken gut microbiota commensals.</title>
        <authorList>
            <person name="Juricova H."/>
            <person name="Matiasovicova J."/>
            <person name="Kubasova T."/>
            <person name="Cejkova D."/>
            <person name="Rychlik I."/>
        </authorList>
    </citation>
    <scope>NUCLEOTIDE SEQUENCE [LARGE SCALE GENOMIC DNA]</scope>
    <source>
        <strain evidence="1 2">An435</strain>
    </source>
</reference>
<dbReference type="InterPro" id="IPR052922">
    <property type="entry name" value="Cytidylate_Kinase-2"/>
</dbReference>
<protein>
    <recommendedName>
        <fullName evidence="3">Topology modulation protein</fullName>
    </recommendedName>
</protein>
<evidence type="ECO:0000313" key="2">
    <source>
        <dbReference type="Proteomes" id="UP000767334"/>
    </source>
</evidence>
<dbReference type="EMBL" id="JACJLL010000037">
    <property type="protein sequence ID" value="MBM6819197.1"/>
    <property type="molecule type" value="Genomic_DNA"/>
</dbReference>
<name>A0ABS2FGQ5_9CLOT</name>
<evidence type="ECO:0000313" key="1">
    <source>
        <dbReference type="EMBL" id="MBM6819197.1"/>
    </source>
</evidence>
<dbReference type="PANTHER" id="PTHR37816">
    <property type="entry name" value="YALI0E33011P"/>
    <property type="match status" value="1"/>
</dbReference>
<gene>
    <name evidence="1" type="ORF">H6A19_07585</name>
</gene>
<dbReference type="PANTHER" id="PTHR37816:SF3">
    <property type="entry name" value="MODULATES DNA TOPOLOGY"/>
    <property type="match status" value="1"/>
</dbReference>
<dbReference type="RefSeq" id="WP_195964203.1">
    <property type="nucleotide sequence ID" value="NZ_JACJLL010000037.1"/>
</dbReference>
<dbReference type="InterPro" id="IPR027417">
    <property type="entry name" value="P-loop_NTPase"/>
</dbReference>
<dbReference type="Proteomes" id="UP000767334">
    <property type="component" value="Unassembled WGS sequence"/>
</dbReference>
<sequence length="55" mass="6243">MKRIIVIGCGGAGKSTFSRNISDKLNIPVYHLDKIFWNRVKCILSFLDFTIIADN</sequence>
<comment type="caution">
    <text evidence="1">The sequence shown here is derived from an EMBL/GenBank/DDBJ whole genome shotgun (WGS) entry which is preliminary data.</text>
</comment>
<dbReference type="Gene3D" id="3.40.50.300">
    <property type="entry name" value="P-loop containing nucleotide triphosphate hydrolases"/>
    <property type="match status" value="1"/>
</dbReference>
<evidence type="ECO:0008006" key="3">
    <source>
        <dbReference type="Google" id="ProtNLM"/>
    </source>
</evidence>
<accession>A0ABS2FGQ5</accession>
<organism evidence="1 2">
    <name type="scientific">Clostridium saudiense</name>
    <dbReference type="NCBI Taxonomy" id="1414720"/>
    <lineage>
        <taxon>Bacteria</taxon>
        <taxon>Bacillati</taxon>
        <taxon>Bacillota</taxon>
        <taxon>Clostridia</taxon>
        <taxon>Eubacteriales</taxon>
        <taxon>Clostridiaceae</taxon>
        <taxon>Clostridium</taxon>
    </lineage>
</organism>
<dbReference type="SUPFAM" id="SSF52540">
    <property type="entry name" value="P-loop containing nucleoside triphosphate hydrolases"/>
    <property type="match status" value="1"/>
</dbReference>
<keyword evidence="2" id="KW-1185">Reference proteome</keyword>